<reference evidence="1" key="1">
    <citation type="submission" date="2020-05" db="EMBL/GenBank/DDBJ databases">
        <authorList>
            <person name="Chiriac C."/>
            <person name="Salcher M."/>
            <person name="Ghai R."/>
            <person name="Kavagutti S V."/>
        </authorList>
    </citation>
    <scope>NUCLEOTIDE SEQUENCE</scope>
</reference>
<dbReference type="PANTHER" id="PTHR12993:SF11">
    <property type="entry name" value="N-ACETYLGLUCOSAMINYL-PHOSPHATIDYLINOSITOL DE-N-ACETYLASE"/>
    <property type="match status" value="1"/>
</dbReference>
<sequence>MATLVSFHAHPDDECIATGGTLAAAASAGHRVVLVLATRGEEGEIADGVMELDESLSDRRVAETARAAARLGIARTEYLGYRDSGMVGTPQNEAQECFWQADIEEAANRLAEILAEEHADVLTVYDENGGYGHPDHIQVHRVGVRAAEIAKTPRVYEATMNRDAIKRFAITHQAEARDRGIETPFENPEEITMGTPEADITTTVDVRDFVDIKRAALAEHASQVDGNSFFLAIPVEIFRDLFGQEWFIRRGSSPLGQDGQPARETSLFGP</sequence>
<evidence type="ECO:0000313" key="1">
    <source>
        <dbReference type="EMBL" id="CAB4737568.1"/>
    </source>
</evidence>
<gene>
    <name evidence="1" type="ORF">UFOPK2683_01674</name>
</gene>
<proteinExistence type="predicted"/>
<dbReference type="Gene3D" id="3.40.50.10320">
    <property type="entry name" value="LmbE-like"/>
    <property type="match status" value="1"/>
</dbReference>
<dbReference type="InterPro" id="IPR024078">
    <property type="entry name" value="LmbE-like_dom_sf"/>
</dbReference>
<dbReference type="GO" id="GO:0016811">
    <property type="term" value="F:hydrolase activity, acting on carbon-nitrogen (but not peptide) bonds, in linear amides"/>
    <property type="evidence" value="ECO:0007669"/>
    <property type="project" value="TreeGrafter"/>
</dbReference>
<dbReference type="InterPro" id="IPR003737">
    <property type="entry name" value="GlcNAc_PI_deacetylase-related"/>
</dbReference>
<name>A0A6J6SSB2_9ZZZZ</name>
<dbReference type="EMBL" id="CAEZYK010000157">
    <property type="protein sequence ID" value="CAB4737568.1"/>
    <property type="molecule type" value="Genomic_DNA"/>
</dbReference>
<protein>
    <submittedName>
        <fullName evidence="1">Unannotated protein</fullName>
    </submittedName>
</protein>
<organism evidence="1">
    <name type="scientific">freshwater metagenome</name>
    <dbReference type="NCBI Taxonomy" id="449393"/>
    <lineage>
        <taxon>unclassified sequences</taxon>
        <taxon>metagenomes</taxon>
        <taxon>ecological metagenomes</taxon>
    </lineage>
</organism>
<accession>A0A6J6SSB2</accession>
<dbReference type="SUPFAM" id="SSF102588">
    <property type="entry name" value="LmbE-like"/>
    <property type="match status" value="1"/>
</dbReference>
<dbReference type="Pfam" id="PF02585">
    <property type="entry name" value="PIG-L"/>
    <property type="match status" value="1"/>
</dbReference>
<dbReference type="AlphaFoldDB" id="A0A6J6SSB2"/>
<dbReference type="PANTHER" id="PTHR12993">
    <property type="entry name" value="N-ACETYLGLUCOSAMINYL-PHOSPHATIDYLINOSITOL DE-N-ACETYLASE-RELATED"/>
    <property type="match status" value="1"/>
</dbReference>